<dbReference type="EMBL" id="JACJTC010000001">
    <property type="protein sequence ID" value="MBD2609990.1"/>
    <property type="molecule type" value="Genomic_DNA"/>
</dbReference>
<keyword evidence="2" id="KW-1185">Reference proteome</keyword>
<reference evidence="1 2" key="1">
    <citation type="journal article" date="2020" name="ISME J.">
        <title>Comparative genomics reveals insights into cyanobacterial evolution and habitat adaptation.</title>
        <authorList>
            <person name="Chen M.Y."/>
            <person name="Teng W.K."/>
            <person name="Zhao L."/>
            <person name="Hu C.X."/>
            <person name="Zhou Y.K."/>
            <person name="Han B.P."/>
            <person name="Song L.R."/>
            <person name="Shu W.S."/>
        </authorList>
    </citation>
    <scope>NUCLEOTIDE SEQUENCE [LARGE SCALE GENOMIC DNA]</scope>
    <source>
        <strain evidence="1 2">FACHB-252</strain>
    </source>
</reference>
<protein>
    <submittedName>
        <fullName evidence="1">Uncharacterized protein</fullName>
    </submittedName>
</protein>
<evidence type="ECO:0000313" key="2">
    <source>
        <dbReference type="Proteomes" id="UP000606396"/>
    </source>
</evidence>
<dbReference type="RefSeq" id="WP_190948053.1">
    <property type="nucleotide sequence ID" value="NZ_JACJTC010000001.1"/>
</dbReference>
<name>A0ABR8H2F9_NOSPU</name>
<proteinExistence type="predicted"/>
<gene>
    <name evidence="1" type="ORF">H6G94_01655</name>
</gene>
<comment type="caution">
    <text evidence="1">The sequence shown here is derived from an EMBL/GenBank/DDBJ whole genome shotgun (WGS) entry which is preliminary data.</text>
</comment>
<accession>A0ABR8H2F9</accession>
<dbReference type="Proteomes" id="UP000606396">
    <property type="component" value="Unassembled WGS sequence"/>
</dbReference>
<organism evidence="1 2">
    <name type="scientific">Nostoc punctiforme FACHB-252</name>
    <dbReference type="NCBI Taxonomy" id="1357509"/>
    <lineage>
        <taxon>Bacteria</taxon>
        <taxon>Bacillati</taxon>
        <taxon>Cyanobacteriota</taxon>
        <taxon>Cyanophyceae</taxon>
        <taxon>Nostocales</taxon>
        <taxon>Nostocaceae</taxon>
        <taxon>Nostoc</taxon>
    </lineage>
</organism>
<evidence type="ECO:0000313" key="1">
    <source>
        <dbReference type="EMBL" id="MBD2609990.1"/>
    </source>
</evidence>
<sequence>MLRPAIINAQTCNQEIFQPGLFATKGVTKPGLAANEPGLIATEPAIIHLNQD</sequence>